<organism evidence="2 3">
    <name type="scientific">Nitzschia inconspicua</name>
    <dbReference type="NCBI Taxonomy" id="303405"/>
    <lineage>
        <taxon>Eukaryota</taxon>
        <taxon>Sar</taxon>
        <taxon>Stramenopiles</taxon>
        <taxon>Ochrophyta</taxon>
        <taxon>Bacillariophyta</taxon>
        <taxon>Bacillariophyceae</taxon>
        <taxon>Bacillariophycidae</taxon>
        <taxon>Bacillariales</taxon>
        <taxon>Bacillariaceae</taxon>
        <taxon>Nitzschia</taxon>
    </lineage>
</organism>
<protein>
    <submittedName>
        <fullName evidence="2">Uncharacterized protein</fullName>
    </submittedName>
</protein>
<reference evidence="2" key="1">
    <citation type="journal article" date="2021" name="Sci. Rep.">
        <title>Diploid genomic architecture of Nitzschia inconspicua, an elite biomass production diatom.</title>
        <authorList>
            <person name="Oliver A."/>
            <person name="Podell S."/>
            <person name="Pinowska A."/>
            <person name="Traller J.C."/>
            <person name="Smith S.R."/>
            <person name="McClure R."/>
            <person name="Beliaev A."/>
            <person name="Bohutskyi P."/>
            <person name="Hill E.A."/>
            <person name="Rabines A."/>
            <person name="Zheng H."/>
            <person name="Allen L.Z."/>
            <person name="Kuo A."/>
            <person name="Grigoriev I.V."/>
            <person name="Allen A.E."/>
            <person name="Hazlebeck D."/>
            <person name="Allen E.E."/>
        </authorList>
    </citation>
    <scope>NUCLEOTIDE SEQUENCE</scope>
    <source>
        <strain evidence="2">Hildebrandi</strain>
    </source>
</reference>
<sequence>MTIPLHVFMRELISDYSIGKHEHCSQIELIFDNATNPQSNIGVMNHKAASCAVSEPFESTMPRTYHRSRQTSCLDLSDHSKGISRWGGISPTDGNSSRFDSGVPVTNNPTVPPVAPPRMMSPAITKTGRKGLSTAIDSSPSKEALLRMYGDKYYKKCDGRSMQLPGTTRTGLTNAVERALHICDSRTHVGSS</sequence>
<evidence type="ECO:0000313" key="2">
    <source>
        <dbReference type="EMBL" id="KAG7371875.1"/>
    </source>
</evidence>
<accession>A0A9K3Q639</accession>
<feature type="region of interest" description="Disordered" evidence="1">
    <location>
        <begin position="89"/>
        <end position="120"/>
    </location>
</feature>
<name>A0A9K3Q639_9STRA</name>
<dbReference type="EMBL" id="JAGRRH010000003">
    <property type="protein sequence ID" value="KAG7371875.1"/>
    <property type="molecule type" value="Genomic_DNA"/>
</dbReference>
<reference evidence="2" key="2">
    <citation type="submission" date="2021-04" db="EMBL/GenBank/DDBJ databases">
        <authorList>
            <person name="Podell S."/>
        </authorList>
    </citation>
    <scope>NUCLEOTIDE SEQUENCE</scope>
    <source>
        <strain evidence="2">Hildebrandi</strain>
    </source>
</reference>
<evidence type="ECO:0000256" key="1">
    <source>
        <dbReference type="SAM" id="MobiDB-lite"/>
    </source>
</evidence>
<dbReference type="AlphaFoldDB" id="A0A9K3Q639"/>
<keyword evidence="3" id="KW-1185">Reference proteome</keyword>
<evidence type="ECO:0000313" key="3">
    <source>
        <dbReference type="Proteomes" id="UP000693970"/>
    </source>
</evidence>
<comment type="caution">
    <text evidence="2">The sequence shown here is derived from an EMBL/GenBank/DDBJ whole genome shotgun (WGS) entry which is preliminary data.</text>
</comment>
<gene>
    <name evidence="2" type="ORF">IV203_018017</name>
</gene>
<proteinExistence type="predicted"/>
<dbReference type="Proteomes" id="UP000693970">
    <property type="component" value="Unassembled WGS sequence"/>
</dbReference>